<dbReference type="EMBL" id="CP002130">
    <property type="protein sequence ID" value="AEI89137.1"/>
    <property type="molecule type" value="Genomic_DNA"/>
</dbReference>
<dbReference type="OrthoDB" id="7160681at2"/>
<dbReference type="GO" id="GO:0019867">
    <property type="term" value="C:outer membrane"/>
    <property type="evidence" value="ECO:0007669"/>
    <property type="project" value="InterPro"/>
</dbReference>
<dbReference type="HOGENOM" id="CLU_104933_0_2_5"/>
<evidence type="ECO:0000313" key="5">
    <source>
        <dbReference type="Proteomes" id="UP000006639"/>
    </source>
</evidence>
<protein>
    <submittedName>
        <fullName evidence="4">Uncharacterized protein conserved in bacteria</fullName>
    </submittedName>
</protein>
<keyword evidence="1" id="KW-0732">Signal</keyword>
<keyword evidence="5" id="KW-1185">Reference proteome</keyword>
<feature type="domain" description="Outer membrane protein assembly factor BamE" evidence="3">
    <location>
        <begin position="28"/>
        <end position="103"/>
    </location>
</feature>
<reference evidence="4 5" key="1">
    <citation type="journal article" date="2011" name="Mol. Biol. Evol.">
        <title>Phylogenomic evidence for the presence of a flagellum and cbb3 oxidase in the free-living mitochondrial ancestor.</title>
        <authorList>
            <person name="Sassera D."/>
            <person name="Lo N."/>
            <person name="Epis S."/>
            <person name="D'Auria G."/>
            <person name="Montagna M."/>
            <person name="Comandatore F."/>
            <person name="Horner D."/>
            <person name="Pereto J."/>
            <person name="Luciano A.M."/>
            <person name="Franciosi F."/>
            <person name="Ferri E."/>
            <person name="Crotti E."/>
            <person name="Bazzocchi C."/>
            <person name="Daffonchio D."/>
            <person name="Sacchi L."/>
            <person name="Moya A."/>
            <person name="Latorre A."/>
            <person name="Bandi C."/>
        </authorList>
    </citation>
    <scope>NUCLEOTIDE SEQUENCE [LARGE SCALE GENOMIC DNA]</scope>
    <source>
        <strain evidence="4 5">IricVA</strain>
    </source>
</reference>
<accession>F7XWT8</accession>
<organism evidence="4 5">
    <name type="scientific">Midichloria mitochondrii (strain IricVA)</name>
    <dbReference type="NCBI Taxonomy" id="696127"/>
    <lineage>
        <taxon>Bacteria</taxon>
        <taxon>Pseudomonadati</taxon>
        <taxon>Pseudomonadota</taxon>
        <taxon>Alphaproteobacteria</taxon>
        <taxon>Rickettsiales</taxon>
        <taxon>Candidatus Midichloriaceae</taxon>
        <taxon>Candidatus Midichloria</taxon>
    </lineage>
</organism>
<dbReference type="InterPro" id="IPR007450">
    <property type="entry name" value="BamE_dom"/>
</dbReference>
<dbReference type="AlphaFoldDB" id="F7XWT8"/>
<dbReference type="KEGG" id="mmn:midi_00849"/>
<dbReference type="Pfam" id="PF04355">
    <property type="entry name" value="BamE"/>
    <property type="match status" value="1"/>
</dbReference>
<dbReference type="RefSeq" id="WP_013951338.1">
    <property type="nucleotide sequence ID" value="NC_015722.1"/>
</dbReference>
<proteinExistence type="predicted"/>
<evidence type="ECO:0000313" key="4">
    <source>
        <dbReference type="EMBL" id="AEI89137.1"/>
    </source>
</evidence>
<dbReference type="Proteomes" id="UP000006639">
    <property type="component" value="Chromosome"/>
</dbReference>
<sequence>MIKNFKISGTLLILLVCTACTKDIRHHGYNLDEEVIKKIVPMKSTLNEVIENLGSPTTAALYGEPKFFYINHKYKRRLFLNPALIDQNILQISFTRGGTVKSIERYSFSDVKSFRFDEASTHLPGNNIGVLQQIIGNIGKYNNADGIRKAGT</sequence>
<keyword evidence="2" id="KW-0472">Membrane</keyword>
<evidence type="ECO:0000256" key="2">
    <source>
        <dbReference type="ARBA" id="ARBA00023136"/>
    </source>
</evidence>
<dbReference type="STRING" id="696127.midi_00849"/>
<evidence type="ECO:0000256" key="1">
    <source>
        <dbReference type="ARBA" id="ARBA00022729"/>
    </source>
</evidence>
<evidence type="ECO:0000259" key="3">
    <source>
        <dbReference type="Pfam" id="PF04355"/>
    </source>
</evidence>
<dbReference type="Gene3D" id="3.30.1450.10">
    <property type="match status" value="1"/>
</dbReference>
<gene>
    <name evidence="4" type="ordered locus">midi_00849</name>
</gene>
<dbReference type="InterPro" id="IPR037873">
    <property type="entry name" value="BamE-like"/>
</dbReference>
<name>F7XWT8_MIDMI</name>